<feature type="chain" id="PRO_5046495768" evidence="1">
    <location>
        <begin position="28"/>
        <end position="167"/>
    </location>
</feature>
<accession>A0ABQ2IHP2</accession>
<keyword evidence="3" id="KW-1185">Reference proteome</keyword>
<evidence type="ECO:0000256" key="1">
    <source>
        <dbReference type="SAM" id="SignalP"/>
    </source>
</evidence>
<evidence type="ECO:0000313" key="2">
    <source>
        <dbReference type="EMBL" id="GGN10164.1"/>
    </source>
</evidence>
<sequence length="167" mass="17312">MKNRLRVVTVAIGSALAVALSPVAAQATTTTVNGAAGIGTTLYSTVRYNTYAYNRVSISNFNQDFSGGGCTYLYLRDHAANREIAGTGCIRSTGTIYFKMLSSGSTSIPKGSFTLDVQITGACGGSGCGTMHWSSTLTYNVATSAPPTCVSPKGINSAIATRQNIVC</sequence>
<feature type="signal peptide" evidence="1">
    <location>
        <begin position="1"/>
        <end position="27"/>
    </location>
</feature>
<dbReference type="EMBL" id="BMNZ01000014">
    <property type="protein sequence ID" value="GGN10164.1"/>
    <property type="molecule type" value="Genomic_DNA"/>
</dbReference>
<organism evidence="2 3">
    <name type="scientific">Terrabacter tumescens</name>
    <dbReference type="NCBI Taxonomy" id="60443"/>
    <lineage>
        <taxon>Bacteria</taxon>
        <taxon>Bacillati</taxon>
        <taxon>Actinomycetota</taxon>
        <taxon>Actinomycetes</taxon>
        <taxon>Micrococcales</taxon>
        <taxon>Intrasporangiaceae</taxon>
        <taxon>Terrabacter</taxon>
    </lineage>
</organism>
<keyword evidence="1" id="KW-0732">Signal</keyword>
<gene>
    <name evidence="2" type="ORF">GCM10009721_42700</name>
</gene>
<dbReference type="Proteomes" id="UP000623461">
    <property type="component" value="Unassembled WGS sequence"/>
</dbReference>
<reference evidence="3" key="1">
    <citation type="journal article" date="2019" name="Int. J. Syst. Evol. Microbiol.">
        <title>The Global Catalogue of Microorganisms (GCM) 10K type strain sequencing project: providing services to taxonomists for standard genome sequencing and annotation.</title>
        <authorList>
            <consortium name="The Broad Institute Genomics Platform"/>
            <consortium name="The Broad Institute Genome Sequencing Center for Infectious Disease"/>
            <person name="Wu L."/>
            <person name="Ma J."/>
        </authorList>
    </citation>
    <scope>NUCLEOTIDE SEQUENCE [LARGE SCALE GENOMIC DNA]</scope>
    <source>
        <strain evidence="3">JCM 1365</strain>
    </source>
</reference>
<dbReference type="RefSeq" id="WP_030203768.1">
    <property type="nucleotide sequence ID" value="NZ_BMNZ01000014.1"/>
</dbReference>
<evidence type="ECO:0000313" key="3">
    <source>
        <dbReference type="Proteomes" id="UP000623461"/>
    </source>
</evidence>
<protein>
    <submittedName>
        <fullName evidence="2">Uncharacterized protein</fullName>
    </submittedName>
</protein>
<proteinExistence type="predicted"/>
<name>A0ABQ2IHP2_9MICO</name>
<comment type="caution">
    <text evidence="2">The sequence shown here is derived from an EMBL/GenBank/DDBJ whole genome shotgun (WGS) entry which is preliminary data.</text>
</comment>